<dbReference type="SMART" id="SM00614">
    <property type="entry name" value="ZnF_BED"/>
    <property type="match status" value="1"/>
</dbReference>
<evidence type="ECO:0000256" key="4">
    <source>
        <dbReference type="ARBA" id="ARBA00022737"/>
    </source>
</evidence>
<dbReference type="GO" id="GO:0042742">
    <property type="term" value="P:defense response to bacterium"/>
    <property type="evidence" value="ECO:0007669"/>
    <property type="project" value="UniProtKB-ARBA"/>
</dbReference>
<dbReference type="STRING" id="40149.A0A0E0DIK1"/>
<dbReference type="Pfam" id="PF18052">
    <property type="entry name" value="Rx_N"/>
    <property type="match status" value="1"/>
</dbReference>
<evidence type="ECO:0000256" key="2">
    <source>
        <dbReference type="ARBA" id="ARBA00022614"/>
    </source>
</evidence>
<protein>
    <recommendedName>
        <fullName evidence="14">BED-type domain-containing protein</fullName>
    </recommendedName>
</protein>
<keyword evidence="6 11" id="KW-0863">Zinc-finger</keyword>
<dbReference type="GO" id="GO:0008270">
    <property type="term" value="F:zinc ion binding"/>
    <property type="evidence" value="ECO:0007669"/>
    <property type="project" value="UniProtKB-KW"/>
</dbReference>
<dbReference type="Pfam" id="PF23598">
    <property type="entry name" value="LRR_14"/>
    <property type="match status" value="1"/>
</dbReference>
<keyword evidence="16" id="KW-1185">Reference proteome</keyword>
<feature type="transmembrane region" description="Helical" evidence="13">
    <location>
        <begin position="1568"/>
        <end position="1592"/>
    </location>
</feature>
<dbReference type="GO" id="GO:0002758">
    <property type="term" value="P:innate immune response-activating signaling pathway"/>
    <property type="evidence" value="ECO:0007669"/>
    <property type="project" value="UniProtKB-ARBA"/>
</dbReference>
<evidence type="ECO:0000256" key="5">
    <source>
        <dbReference type="ARBA" id="ARBA00022741"/>
    </source>
</evidence>
<evidence type="ECO:0000256" key="12">
    <source>
        <dbReference type="SAM" id="MobiDB-lite"/>
    </source>
</evidence>
<keyword evidence="13" id="KW-1133">Transmembrane helix</keyword>
<dbReference type="InterPro" id="IPR006553">
    <property type="entry name" value="Leu-rich_rpt_Cys-con_subtyp"/>
</dbReference>
<keyword evidence="9" id="KW-0067">ATP-binding</keyword>
<dbReference type="Proteomes" id="UP000008021">
    <property type="component" value="Chromosome 4"/>
</dbReference>
<dbReference type="Gramene" id="OMERI04G21350.1">
    <property type="protein sequence ID" value="OMERI04G21350.1"/>
    <property type="gene ID" value="OMERI04G21350"/>
</dbReference>
<reference evidence="15" key="1">
    <citation type="submission" date="2015-04" db="UniProtKB">
        <authorList>
            <consortium name="EnsemblPlants"/>
        </authorList>
    </citation>
    <scope>IDENTIFICATION</scope>
</reference>
<evidence type="ECO:0000256" key="6">
    <source>
        <dbReference type="ARBA" id="ARBA00022771"/>
    </source>
</evidence>
<feature type="domain" description="BED-type" evidence="14">
    <location>
        <begin position="1808"/>
        <end position="1866"/>
    </location>
</feature>
<dbReference type="FunFam" id="1.10.10.10:FF:000322">
    <property type="entry name" value="Probable disease resistance protein At1g63360"/>
    <property type="match status" value="1"/>
</dbReference>
<dbReference type="InterPro" id="IPR022149">
    <property type="entry name" value="DUF3681"/>
</dbReference>
<dbReference type="InterPro" id="IPR036388">
    <property type="entry name" value="WH-like_DNA-bd_sf"/>
</dbReference>
<dbReference type="GO" id="GO:0005524">
    <property type="term" value="F:ATP binding"/>
    <property type="evidence" value="ECO:0007669"/>
    <property type="project" value="UniProtKB-KW"/>
</dbReference>
<dbReference type="Pfam" id="PF23622">
    <property type="entry name" value="LRR_At1g61320_AtMIF1"/>
    <property type="match status" value="1"/>
</dbReference>
<keyword evidence="13" id="KW-0472">Membrane</keyword>
<feature type="compositionally biased region" description="Polar residues" evidence="12">
    <location>
        <begin position="1866"/>
        <end position="1876"/>
    </location>
</feature>
<reference evidence="15" key="2">
    <citation type="submission" date="2018-05" db="EMBL/GenBank/DDBJ databases">
        <title>OmerRS3 (Oryza meridionalis Reference Sequence Version 3).</title>
        <authorList>
            <person name="Zhang J."/>
            <person name="Kudrna D."/>
            <person name="Lee S."/>
            <person name="Talag J."/>
            <person name="Welchert J."/>
            <person name="Wing R.A."/>
        </authorList>
    </citation>
    <scope>NUCLEOTIDE SEQUENCE [LARGE SCALE GENOMIC DNA]</scope>
    <source>
        <strain evidence="15">cv. OR44</strain>
    </source>
</reference>
<dbReference type="InterPro" id="IPR036236">
    <property type="entry name" value="Znf_C2H2_sf"/>
</dbReference>
<keyword evidence="8" id="KW-0862">Zinc</keyword>
<dbReference type="InterPro" id="IPR002182">
    <property type="entry name" value="NB-ARC"/>
</dbReference>
<dbReference type="PANTHER" id="PTHR36766">
    <property type="entry name" value="PLANT BROAD-SPECTRUM MILDEW RESISTANCE PROTEIN RPW8"/>
    <property type="match status" value="1"/>
</dbReference>
<name>A0A0E0DIK1_9ORYZ</name>
<dbReference type="InterPro" id="IPR041118">
    <property type="entry name" value="Rx_N"/>
</dbReference>
<dbReference type="Gene3D" id="3.80.10.10">
    <property type="entry name" value="Ribonuclease Inhibitor"/>
    <property type="match status" value="5"/>
</dbReference>
<dbReference type="HOGENOM" id="CLU_000613_0_0_1"/>
<dbReference type="InterPro" id="IPR056789">
    <property type="entry name" value="LRR_R13L1-DRL21"/>
</dbReference>
<dbReference type="SUPFAM" id="SSF52058">
    <property type="entry name" value="L domain-like"/>
    <property type="match status" value="4"/>
</dbReference>
<evidence type="ECO:0000256" key="3">
    <source>
        <dbReference type="ARBA" id="ARBA00022723"/>
    </source>
</evidence>
<dbReference type="InterPro" id="IPR003656">
    <property type="entry name" value="Znf_BED"/>
</dbReference>
<evidence type="ECO:0000256" key="13">
    <source>
        <dbReference type="SAM" id="Phobius"/>
    </source>
</evidence>
<dbReference type="Gene3D" id="3.40.50.300">
    <property type="entry name" value="P-loop containing nucleotide triphosphate hydrolases"/>
    <property type="match status" value="2"/>
</dbReference>
<feature type="region of interest" description="Disordered" evidence="12">
    <location>
        <begin position="1860"/>
        <end position="1881"/>
    </location>
</feature>
<accession>A0A0E0DIK1</accession>
<evidence type="ECO:0000256" key="11">
    <source>
        <dbReference type="PROSITE-ProRule" id="PRU00027"/>
    </source>
</evidence>
<organism evidence="15">
    <name type="scientific">Oryza meridionalis</name>
    <dbReference type="NCBI Taxonomy" id="40149"/>
    <lineage>
        <taxon>Eukaryota</taxon>
        <taxon>Viridiplantae</taxon>
        <taxon>Streptophyta</taxon>
        <taxon>Embryophyta</taxon>
        <taxon>Tracheophyta</taxon>
        <taxon>Spermatophyta</taxon>
        <taxon>Magnoliopsida</taxon>
        <taxon>Liliopsida</taxon>
        <taxon>Poales</taxon>
        <taxon>Poaceae</taxon>
        <taxon>BOP clade</taxon>
        <taxon>Oryzoideae</taxon>
        <taxon>Oryzeae</taxon>
        <taxon>Oryzinae</taxon>
        <taxon>Oryza</taxon>
    </lineage>
</organism>
<dbReference type="EnsemblPlants" id="OMERI04G21350.1">
    <property type="protein sequence ID" value="OMERI04G21350.1"/>
    <property type="gene ID" value="OMERI04G21350"/>
</dbReference>
<feature type="region of interest" description="Disordered" evidence="12">
    <location>
        <begin position="1774"/>
        <end position="1811"/>
    </location>
</feature>
<dbReference type="PANTHER" id="PTHR36766:SF73">
    <property type="entry name" value="NB-ARC DOMAIN-CONTAINING PROTEIN"/>
    <property type="match status" value="1"/>
</dbReference>
<dbReference type="InterPro" id="IPR055357">
    <property type="entry name" value="LRR_At1g61320_AtMIF1"/>
</dbReference>
<evidence type="ECO:0000256" key="7">
    <source>
        <dbReference type="ARBA" id="ARBA00022821"/>
    </source>
</evidence>
<keyword evidence="10" id="KW-0175">Coiled coil</keyword>
<dbReference type="GO" id="GO:0003677">
    <property type="term" value="F:DNA binding"/>
    <property type="evidence" value="ECO:0007669"/>
    <property type="project" value="InterPro"/>
</dbReference>
<evidence type="ECO:0000313" key="16">
    <source>
        <dbReference type="Proteomes" id="UP000008021"/>
    </source>
</evidence>
<dbReference type="GO" id="GO:0009626">
    <property type="term" value="P:plant-type hypersensitive response"/>
    <property type="evidence" value="ECO:0007669"/>
    <property type="project" value="UniProtKB-ARBA"/>
</dbReference>
<evidence type="ECO:0000256" key="10">
    <source>
        <dbReference type="ARBA" id="ARBA00023054"/>
    </source>
</evidence>
<dbReference type="InterPro" id="IPR027417">
    <property type="entry name" value="P-loop_NTPase"/>
</dbReference>
<dbReference type="Pfam" id="PF00931">
    <property type="entry name" value="NB-ARC"/>
    <property type="match status" value="2"/>
</dbReference>
<dbReference type="InterPro" id="IPR032675">
    <property type="entry name" value="LRR_dom_sf"/>
</dbReference>
<keyword evidence="7" id="KW-0611">Plant defense</keyword>
<keyword evidence="3" id="KW-0479">Metal-binding</keyword>
<dbReference type="GO" id="GO:0043531">
    <property type="term" value="F:ADP binding"/>
    <property type="evidence" value="ECO:0007669"/>
    <property type="project" value="InterPro"/>
</dbReference>
<feature type="transmembrane region" description="Helical" evidence="13">
    <location>
        <begin position="1604"/>
        <end position="1623"/>
    </location>
</feature>
<proteinExistence type="inferred from homology"/>
<dbReference type="Pfam" id="PF25019">
    <property type="entry name" value="LRR_R13L1-DRL21"/>
    <property type="match status" value="2"/>
</dbReference>
<dbReference type="InterPro" id="IPR058922">
    <property type="entry name" value="WHD_DRP"/>
</dbReference>
<sequence>MQWFSYFHLSGCLDYIFSFFSRGAGTFLDNRSHLSAKINQIADEIKYAHLIVINNLNIDRSYFAGTSNQSCQSTPLDTEGTTSYTLDPIVLYGRDAEMESIRTLIMTDKSNGITVLPIVGNGGIGKTTLAQFVYKDPAVQSRFQVKIWVHVSQTFDVDRMTREILDCLSETTQKERINCNKRQEDLQQKLKYKRFLIVLDDVWDVRIDHWNKLLAPLRPNNVNSPQEEATGNMIIMTTRIQSVAKSLGTVRSINLEGLKDDDMWSLFEVHAFGNDKHDSSPGLQVLGKKIASELKGNPLAAKTVGSLLGMNLTIDHWDSIIKSEEWKSLQDVNGIMHALKLSYDNLPNPLQQCFSYCSLFPKGYSFREAQLMQIWIAQGFVKMSSETLEQEGRKYLAKLVNYGFFQQVESMRSSSKNFVMHDLMHDLARQVSQAECATIDGSGCKKLEPSIRHLSILTDSEYREGRNGRILRNEVFEKRLLEVTSRSKLRTLILIGQYDHHFLKSFQDAFKEVQHLRLLHITSTFADFDSFLSSLVNYTHLRYLRVENRESQGALPQALSECYHLQVLDIGSCGTLDIPTEIINNLVNLRHLVAKKGVCSSIANIGKMTSLQELDNFIVQNNLSGFEMTQLKSMNKLVQLGVSRLENVITQEEACGASLKDKQHLEKLHLCWKDAWDGYDSDESYESEYGSYMNIETEGNELPVGDANGAPLLQHHSNISSELSLSKVLDGLEPYHSLKHLRISGYNGATSPTWLPSSLTCLQTLHLEKCEKWQIPPLERLPLLIKLVLIKMRNATEVSIPSLEQLVLIDLPSLNTCSCTSIRNLNSSLKVLKIKNCPALEVFPLFENCQKFEIERTSWLSHLRKLTIYNCPHLCVHNPLPPSSIVSKLSIGKVLPFPTVERSSSGTLTIGMDPEYSDDIFDEDSDQLKMLDDKVLSFHNLRFLTVLIICGCQNLVDISLDSLRQLVCLKGLVLYNCPKLLSSNVPSELTCEYMPEANHSALRSLEYLYIQKCGITGKWLSLMLQHALALQKLNLNDCKQITGLSIGEEENSQLNLMSSTEDPSLGYPGQDKLLRLPLNLIPSLKMVVIKCFDDLTFYGRKEDFAGFTSLEELHIRECSKLLSFLAHNDGNDEQSNGRWFLPLSLRKLHIGYVDSPKKLQPCFPGNLTRLKKLEVYGNQSLTSLQLHSCTALQELIIQSCESLNYLEGLQLLGNLRLLRAHRCLSGHGEDGRCILPQSLEELYISEYSQKTLQLCFSGNLTRLRKLHVNGNSSYLPAGRKKGNSILTCLQLHSCTTLQELIIENCKSLNSLEGLQSLSNLMSLKAHRCLGNHVEDGKYLLPQSLEKLYIHQYSQETLQPCFPPNLTCLKKLDVSSSASLKSLDLQSCTALESLSIVWCPSLSTLKGLQSLNGLNLLTSLQYLRFWYCHNLVDLPAGLHSLPSLKWLWISSCKNIARLPEMGLPPSLEKLYIDDCSEELVQEVQLCRTLASELEVRIDERYKDPCTQDMDIPEFLLKILRAIADACLDDDKLPGALISCGVLQAAAALSLVFFIAPSGVFGHHGKALHWLYYGSLVAVVLVGFVEASLGFWVAGDVVNRRAVGRTMLLVGLFSLIFVVALWGSVLESIPFSPSTLIHLVLPSTPTTPATLLSPSSSRVHAIGDNGGAAAVLPHLMEEVEAGLLEGGIGWLAETILENLDADKLDDWIHQVGLADDTKKLRSEIEMVEAVVAAAKGRAIRNKPLFRSLGRVRELLYDADDAVDELDYFRLQQQVQGGSSQSATETLDEHGALQPERPSSNAAIASGSGGNKRSKAWGHFDITEEENGKPLKARCIHCHTVVKCTSDKGTSVLHNHLKSDSCKKKRQATDQQPNPSSIAEATANGISVELGGSGSRKRMRITDESTQNSVAGELSWNKAECSIRIKQIIRELQDARGAVSGILKLQGPDLVGNSNHHTSTTTTLCRRTSSLSPCKIYGRDTEKNTIMETITVDSYDGVTVVPIVGIGGAGKTALAQLVYNDPIVGRQFQHKIWVYVSQDFNEMRLTREMLDFICKEKYEGLCSFANVQETLMTNIKSKRFLLILDDVWDNVNIFQWNKLLVPLKSNSAKGNVILVTTRSMSVANMIGTVNAIKLGALEKEYFWQLFRACAFGDEKYEAHKCLSTIAQQISDKLKGNPLAAETAGELLCRNRNVDRWNNVLKNEDWKSLQLSGGIMSSLKLSYDQLHSHLQRCFLYCSIFPINYRFVGAELVRIWTSQGFIKCSHSNKRLEEIGQGYLSDLVNLGFFELVEREESTLGDQTSYAMCGLMHDFARIISRTGEYTVIDGLHCNKIVPTVRHLTIVIDSEYHTDPCNEKFEKIINNAAVSLRNLRTLVLIVKSAFSFSQSFKDIVLKAQKLRLLQVCSEQTYNYMDMLLRNLYNNFDPLLCNLVNLTHIRYMKIDNKTLPQSLSKFYHLQVLDSGSNLTMPNDMQNLVSLQHLVAPEQIYMSIASISGMTALQELHSFNVHVASSSEITLLQSMNQLVQFGVSQLENITGGAEACGARLRDKHNLETLRLFWSDYLPQDKCENARDVLEGLEPRKNLKDLQISGYNGATSPSWLATSLTSLQTLRLERCAQWQILPSLERFPFLRKVELRSMQNVVQISIPSLDELMLIDMPKLERCSCSSIRDLNYSLRVLNIKHCPVLKVIPLFGNCQHFEIEQISWLPHLSKLTIHACPDLHVHNPLPPSTIVSKLSISGVSTLPSMKGSSNGTLTIGLSDVDDVYDFDDIFYEDVDDDYIG</sequence>
<keyword evidence="4" id="KW-0677">Repeat</keyword>
<dbReference type="SUPFAM" id="SSF57667">
    <property type="entry name" value="beta-beta-alpha zinc fingers"/>
    <property type="match status" value="1"/>
</dbReference>
<dbReference type="Gene3D" id="1.10.10.10">
    <property type="entry name" value="Winged helix-like DNA-binding domain superfamily/Winged helix DNA-binding domain"/>
    <property type="match status" value="2"/>
</dbReference>
<comment type="similarity">
    <text evidence="1">Belongs to the disease resistance NB-LRR family.</text>
</comment>
<dbReference type="Pfam" id="PF12442">
    <property type="entry name" value="DUF3681"/>
    <property type="match status" value="1"/>
</dbReference>
<dbReference type="Pfam" id="PF23559">
    <property type="entry name" value="WHD_DRP"/>
    <property type="match status" value="2"/>
</dbReference>
<dbReference type="Gene3D" id="1.20.5.4130">
    <property type="match status" value="1"/>
</dbReference>
<evidence type="ECO:0000259" key="14">
    <source>
        <dbReference type="PROSITE" id="PS50808"/>
    </source>
</evidence>
<dbReference type="InterPro" id="IPR055414">
    <property type="entry name" value="LRR_R13L4/SHOC2-like"/>
</dbReference>
<evidence type="ECO:0000256" key="1">
    <source>
        <dbReference type="ARBA" id="ARBA00008894"/>
    </source>
</evidence>
<dbReference type="PRINTS" id="PR00364">
    <property type="entry name" value="DISEASERSIST"/>
</dbReference>
<dbReference type="SUPFAM" id="SSF52540">
    <property type="entry name" value="P-loop containing nucleoside triphosphate hydrolases"/>
    <property type="match status" value="2"/>
</dbReference>
<evidence type="ECO:0000256" key="8">
    <source>
        <dbReference type="ARBA" id="ARBA00022833"/>
    </source>
</evidence>
<evidence type="ECO:0000313" key="15">
    <source>
        <dbReference type="EnsemblPlants" id="OMERI04G21350.1"/>
    </source>
</evidence>
<keyword evidence="2" id="KW-0433">Leucine-rich repeat</keyword>
<dbReference type="SMART" id="SM00367">
    <property type="entry name" value="LRR_CC"/>
    <property type="match status" value="6"/>
</dbReference>
<dbReference type="PROSITE" id="PS50808">
    <property type="entry name" value="ZF_BED"/>
    <property type="match status" value="1"/>
</dbReference>
<keyword evidence="13" id="KW-0812">Transmembrane</keyword>
<evidence type="ECO:0000256" key="9">
    <source>
        <dbReference type="ARBA" id="ARBA00022840"/>
    </source>
</evidence>
<keyword evidence="5" id="KW-0547">Nucleotide-binding</keyword>
<dbReference type="eggNOG" id="KOG4658">
    <property type="taxonomic scope" value="Eukaryota"/>
</dbReference>